<name>A0AAD8I1Z7_9APIA</name>
<proteinExistence type="predicted"/>
<keyword evidence="2" id="KW-1185">Reference proteome</keyword>
<comment type="caution">
    <text evidence="1">The sequence shown here is derived from an EMBL/GenBank/DDBJ whole genome shotgun (WGS) entry which is preliminary data.</text>
</comment>
<dbReference type="PANTHER" id="PTHR33103">
    <property type="entry name" value="OS01G0153900 PROTEIN"/>
    <property type="match status" value="1"/>
</dbReference>
<organism evidence="1 2">
    <name type="scientific">Heracleum sosnowskyi</name>
    <dbReference type="NCBI Taxonomy" id="360622"/>
    <lineage>
        <taxon>Eukaryota</taxon>
        <taxon>Viridiplantae</taxon>
        <taxon>Streptophyta</taxon>
        <taxon>Embryophyta</taxon>
        <taxon>Tracheophyta</taxon>
        <taxon>Spermatophyta</taxon>
        <taxon>Magnoliopsida</taxon>
        <taxon>eudicotyledons</taxon>
        <taxon>Gunneridae</taxon>
        <taxon>Pentapetalae</taxon>
        <taxon>asterids</taxon>
        <taxon>campanulids</taxon>
        <taxon>Apiales</taxon>
        <taxon>Apiaceae</taxon>
        <taxon>Apioideae</taxon>
        <taxon>apioid superclade</taxon>
        <taxon>Tordylieae</taxon>
        <taxon>Tordyliinae</taxon>
        <taxon>Heracleum</taxon>
    </lineage>
</organism>
<dbReference type="InterPro" id="IPR007750">
    <property type="entry name" value="DUF674"/>
</dbReference>
<reference evidence="1" key="1">
    <citation type="submission" date="2023-02" db="EMBL/GenBank/DDBJ databases">
        <title>Genome of toxic invasive species Heracleum sosnowskyi carries increased number of genes despite the absence of recent whole-genome duplications.</title>
        <authorList>
            <person name="Schelkunov M."/>
            <person name="Shtratnikova V."/>
            <person name="Makarenko M."/>
            <person name="Klepikova A."/>
            <person name="Omelchenko D."/>
            <person name="Novikova G."/>
            <person name="Obukhova E."/>
            <person name="Bogdanov V."/>
            <person name="Penin A."/>
            <person name="Logacheva M."/>
        </authorList>
    </citation>
    <scope>NUCLEOTIDE SEQUENCE</scope>
    <source>
        <strain evidence="1">Hsosn_3</strain>
        <tissue evidence="1">Leaf</tissue>
    </source>
</reference>
<gene>
    <name evidence="1" type="ORF">POM88_024225</name>
</gene>
<dbReference type="EMBL" id="JAUIZM010000006">
    <property type="protein sequence ID" value="KAK1377481.1"/>
    <property type="molecule type" value="Genomic_DNA"/>
</dbReference>
<accession>A0AAD8I1Z7</accession>
<evidence type="ECO:0000313" key="1">
    <source>
        <dbReference type="EMBL" id="KAK1377481.1"/>
    </source>
</evidence>
<dbReference type="Pfam" id="PF05056">
    <property type="entry name" value="DUF674"/>
    <property type="match status" value="1"/>
</dbReference>
<protein>
    <submittedName>
        <fullName evidence="1">Uncharacterized protein</fullName>
    </submittedName>
</protein>
<reference evidence="1" key="2">
    <citation type="submission" date="2023-05" db="EMBL/GenBank/DDBJ databases">
        <authorList>
            <person name="Schelkunov M.I."/>
        </authorList>
    </citation>
    <scope>NUCLEOTIDE SEQUENCE</scope>
    <source>
        <strain evidence="1">Hsosn_3</strain>
        <tissue evidence="1">Leaf</tissue>
    </source>
</reference>
<sequence length="121" mass="13592">MGNKGLSARRHAPSARRHAGCEVTLSKSCIEQSFSNMAMKLELVVRKLSKKVFFAVVEEDFVDFLFSILAIRLGSMLSLLGDNSDFGSLDNLCKSIKELQVEKLVKSWDLKYKLPLAVRKL</sequence>
<dbReference type="AlphaFoldDB" id="A0AAD8I1Z7"/>
<dbReference type="Proteomes" id="UP001237642">
    <property type="component" value="Unassembled WGS sequence"/>
</dbReference>
<dbReference type="PANTHER" id="PTHR33103:SF19">
    <property type="entry name" value="OS09G0544700 PROTEIN"/>
    <property type="match status" value="1"/>
</dbReference>
<evidence type="ECO:0000313" key="2">
    <source>
        <dbReference type="Proteomes" id="UP001237642"/>
    </source>
</evidence>